<feature type="transmembrane region" description="Helical" evidence="1">
    <location>
        <begin position="381"/>
        <end position="400"/>
    </location>
</feature>
<feature type="transmembrane region" description="Helical" evidence="1">
    <location>
        <begin position="144"/>
        <end position="159"/>
    </location>
</feature>
<evidence type="ECO:0000313" key="2">
    <source>
        <dbReference type="EMBL" id="NIJ16995.1"/>
    </source>
</evidence>
<evidence type="ECO:0000256" key="1">
    <source>
        <dbReference type="SAM" id="Phobius"/>
    </source>
</evidence>
<organism evidence="2 3">
    <name type="scientific">Sphingobium vermicomposti</name>
    <dbReference type="NCBI Taxonomy" id="529005"/>
    <lineage>
        <taxon>Bacteria</taxon>
        <taxon>Pseudomonadati</taxon>
        <taxon>Pseudomonadota</taxon>
        <taxon>Alphaproteobacteria</taxon>
        <taxon>Sphingomonadales</taxon>
        <taxon>Sphingomonadaceae</taxon>
        <taxon>Sphingobium</taxon>
    </lineage>
</organism>
<feature type="transmembrane region" description="Helical" evidence="1">
    <location>
        <begin position="82"/>
        <end position="109"/>
    </location>
</feature>
<keyword evidence="1" id="KW-0812">Transmembrane</keyword>
<feature type="transmembrane region" description="Helical" evidence="1">
    <location>
        <begin position="166"/>
        <end position="192"/>
    </location>
</feature>
<keyword evidence="3" id="KW-1185">Reference proteome</keyword>
<protein>
    <recommendedName>
        <fullName evidence="4">Glycosyltransferase RgtA/B/C/D-like domain-containing protein</fullName>
    </recommendedName>
</protein>
<accession>A0A846MG27</accession>
<evidence type="ECO:0008006" key="4">
    <source>
        <dbReference type="Google" id="ProtNLM"/>
    </source>
</evidence>
<gene>
    <name evidence="2" type="ORF">FHS54_001984</name>
</gene>
<dbReference type="EMBL" id="JAASQR010000003">
    <property type="protein sequence ID" value="NIJ16995.1"/>
    <property type="molecule type" value="Genomic_DNA"/>
</dbReference>
<feature type="transmembrane region" description="Helical" evidence="1">
    <location>
        <begin position="350"/>
        <end position="369"/>
    </location>
</feature>
<keyword evidence="1" id="KW-1133">Transmembrane helix</keyword>
<feature type="transmembrane region" description="Helical" evidence="1">
    <location>
        <begin position="322"/>
        <end position="343"/>
    </location>
</feature>
<reference evidence="2 3" key="1">
    <citation type="submission" date="2020-03" db="EMBL/GenBank/DDBJ databases">
        <title>Genomic Encyclopedia of Type Strains, Phase IV (KMG-IV): sequencing the most valuable type-strain genomes for metagenomic binning, comparative biology and taxonomic classification.</title>
        <authorList>
            <person name="Goeker M."/>
        </authorList>
    </citation>
    <scope>NUCLEOTIDE SEQUENCE [LARGE SCALE GENOMIC DNA]</scope>
    <source>
        <strain evidence="2 3">DSM 21299</strain>
    </source>
</reference>
<name>A0A846MG27_9SPHN</name>
<proteinExistence type="predicted"/>
<comment type="caution">
    <text evidence="2">The sequence shown here is derived from an EMBL/GenBank/DDBJ whole genome shotgun (WGS) entry which is preliminary data.</text>
</comment>
<feature type="transmembrane region" description="Helical" evidence="1">
    <location>
        <begin position="204"/>
        <end position="222"/>
    </location>
</feature>
<dbReference type="RefSeq" id="WP_167303647.1">
    <property type="nucleotide sequence ID" value="NZ_JAASQR010000003.1"/>
</dbReference>
<feature type="transmembrane region" description="Helical" evidence="1">
    <location>
        <begin position="285"/>
        <end position="302"/>
    </location>
</feature>
<dbReference type="Proteomes" id="UP000576821">
    <property type="component" value="Unassembled WGS sequence"/>
</dbReference>
<keyword evidence="1" id="KW-0472">Membrane</keyword>
<sequence length="554" mass="60127">MQIRRIDAGLALFIGLIVLAMARYGAEAFASGPWTMADDARQFLAWGARIGNPSAMPHDLLADYWQQAAPPLYRALLYGANALGIGPVGIASLLAFPLIGASALLTWRLAGCFALDRSRKLFAAICVMAAILHNDSIFSGTPRAFASPLILMMMLGMATRRHGLTLAGLLLSSLIYPAPAITCLGIFALHLMDWRWPWTLRWRSVAMLALAGVTVVASGLFFKAGLADWGPTLLLQEARNVPSLATFDGRSSIVGRSGDVAWLCSARIGFLPAIVNCQGNGDPRLILNALLSVLPIIALWITGRRRHDQNPNAATAWPLLPYSLISSLICYSLAALVAFTFHLPARYSQPVLLVMGSLAFGLLTGGWWSRGMDRLARSRPMARMAIITIAALIGIAAFATPKMRLVRPASSDLVALIASTPHGTRVAGIDDDLAIIPARTGRTVLATPEHDIPYHRRYHRDHQALLRSSMAMGELQQPVLTAEVRRQNIDLLIFDRHFLESGVLPASYSAALPPPHRIAPSFDRIAPLRAASCRVIETPQWVAIFTSCLKRPAP</sequence>
<dbReference type="AlphaFoldDB" id="A0A846MG27"/>
<evidence type="ECO:0000313" key="3">
    <source>
        <dbReference type="Proteomes" id="UP000576821"/>
    </source>
</evidence>